<dbReference type="AlphaFoldDB" id="A0A1J5R9Y8"/>
<evidence type="ECO:0000256" key="1">
    <source>
        <dbReference type="SAM" id="MobiDB-lite"/>
    </source>
</evidence>
<name>A0A1J5R9Y8_9ZZZZ</name>
<gene>
    <name evidence="2" type="ORF">GALL_291630</name>
</gene>
<accession>A0A1J5R9Y8</accession>
<comment type="caution">
    <text evidence="2">The sequence shown here is derived from an EMBL/GenBank/DDBJ whole genome shotgun (WGS) entry which is preliminary data.</text>
</comment>
<sequence length="192" mass="20920">MQHLEVRGEELTVGHVERDRLTRRGVPPERRRHGRVGVLVGPHAVGRVHVERHPEAVLVQPREQRLGLGEELPVPRVAGPAAAVGGVDVDDVPVHVDDAHRERDAPLPEPRHEPDVLVGRVRVVAAPPVAEGPPRQHGRPSGDGVERLQRRGVVVPVREDVEVLTVARARCDPAVGVEEERSRVVDDGVPVA</sequence>
<organism evidence="2">
    <name type="scientific">mine drainage metagenome</name>
    <dbReference type="NCBI Taxonomy" id="410659"/>
    <lineage>
        <taxon>unclassified sequences</taxon>
        <taxon>metagenomes</taxon>
        <taxon>ecological metagenomes</taxon>
    </lineage>
</organism>
<dbReference type="EMBL" id="MLJW01000351">
    <property type="protein sequence ID" value="OIQ88932.1"/>
    <property type="molecule type" value="Genomic_DNA"/>
</dbReference>
<proteinExistence type="predicted"/>
<evidence type="ECO:0000313" key="2">
    <source>
        <dbReference type="EMBL" id="OIQ88932.1"/>
    </source>
</evidence>
<reference evidence="2" key="1">
    <citation type="submission" date="2016-10" db="EMBL/GenBank/DDBJ databases">
        <title>Sequence of Gallionella enrichment culture.</title>
        <authorList>
            <person name="Poehlein A."/>
            <person name="Muehling M."/>
            <person name="Daniel R."/>
        </authorList>
    </citation>
    <scope>NUCLEOTIDE SEQUENCE</scope>
</reference>
<protein>
    <submittedName>
        <fullName evidence="2">Uncharacterized protein</fullName>
    </submittedName>
</protein>
<feature type="region of interest" description="Disordered" evidence="1">
    <location>
        <begin position="128"/>
        <end position="147"/>
    </location>
</feature>